<keyword evidence="12" id="KW-1185">Reference proteome</keyword>
<dbReference type="GO" id="GO:0009298">
    <property type="term" value="P:GDP-mannose biosynthetic process"/>
    <property type="evidence" value="ECO:0007669"/>
    <property type="project" value="TreeGrafter"/>
</dbReference>
<keyword evidence="11" id="KW-0413">Isomerase</keyword>
<accession>D6Z751</accession>
<gene>
    <name evidence="11" type="ordered locus">DaAHT2_2373</name>
</gene>
<dbReference type="InterPro" id="IPR006375">
    <property type="entry name" value="Man1P_GuaTrfase/Man6P_Isoase"/>
</dbReference>
<dbReference type="GO" id="GO:0005525">
    <property type="term" value="F:GTP binding"/>
    <property type="evidence" value="ECO:0007669"/>
    <property type="project" value="UniProtKB-KW"/>
</dbReference>
<dbReference type="EMBL" id="CP001940">
    <property type="protein sequence ID" value="ADH87038.1"/>
    <property type="molecule type" value="Genomic_DNA"/>
</dbReference>
<dbReference type="AlphaFoldDB" id="D6Z751"/>
<keyword evidence="5" id="KW-0547">Nucleotide-binding</keyword>
<protein>
    <recommendedName>
        <fullName evidence="2">mannose-1-phosphate guanylyltransferase</fullName>
        <ecNumber evidence="2">2.7.7.13</ecNumber>
    </recommendedName>
</protein>
<dbReference type="GO" id="GO:0000271">
    <property type="term" value="P:polysaccharide biosynthetic process"/>
    <property type="evidence" value="ECO:0007669"/>
    <property type="project" value="InterPro"/>
</dbReference>
<proteinExistence type="inferred from homology"/>
<evidence type="ECO:0000256" key="3">
    <source>
        <dbReference type="ARBA" id="ARBA00022679"/>
    </source>
</evidence>
<evidence type="ECO:0000256" key="4">
    <source>
        <dbReference type="ARBA" id="ARBA00022695"/>
    </source>
</evidence>
<feature type="domain" description="Nucleotidyl transferase" evidence="9">
    <location>
        <begin position="10"/>
        <end position="302"/>
    </location>
</feature>
<evidence type="ECO:0000259" key="10">
    <source>
        <dbReference type="Pfam" id="PF22640"/>
    </source>
</evidence>
<evidence type="ECO:0000313" key="11">
    <source>
        <dbReference type="EMBL" id="ADH87038.1"/>
    </source>
</evidence>
<dbReference type="Pfam" id="PF00483">
    <property type="entry name" value="NTP_transferase"/>
    <property type="match status" value="1"/>
</dbReference>
<dbReference type="Proteomes" id="UP000001508">
    <property type="component" value="Chromosome"/>
</dbReference>
<dbReference type="EC" id="2.7.7.13" evidence="2"/>
<keyword evidence="6" id="KW-0342">GTP-binding</keyword>
<keyword evidence="4 11" id="KW-0548">Nucleotidyltransferase</keyword>
<dbReference type="InParanoid" id="D6Z751"/>
<dbReference type="GO" id="GO:0004475">
    <property type="term" value="F:mannose-1-phosphate guanylyltransferase (GTP) activity"/>
    <property type="evidence" value="ECO:0007669"/>
    <property type="project" value="UniProtKB-EC"/>
</dbReference>
<dbReference type="OrthoDB" id="9806359at2"/>
<comment type="similarity">
    <text evidence="1 8">Belongs to the mannose-6-phosphate isomerase type 2 family.</text>
</comment>
<keyword evidence="3 11" id="KW-0808">Transferase</keyword>
<dbReference type="eggNOG" id="COG0836">
    <property type="taxonomic scope" value="Bacteria"/>
</dbReference>
<evidence type="ECO:0000259" key="9">
    <source>
        <dbReference type="Pfam" id="PF00483"/>
    </source>
</evidence>
<evidence type="ECO:0000256" key="5">
    <source>
        <dbReference type="ARBA" id="ARBA00022741"/>
    </source>
</evidence>
<dbReference type="KEGG" id="dak:DaAHT2_2373"/>
<name>D6Z751_DESAT</name>
<dbReference type="CDD" id="cd02509">
    <property type="entry name" value="GDP-M1P_Guanylyltransferase"/>
    <property type="match status" value="1"/>
</dbReference>
<evidence type="ECO:0000256" key="8">
    <source>
        <dbReference type="RuleBase" id="RU004190"/>
    </source>
</evidence>
<dbReference type="InterPro" id="IPR054566">
    <property type="entry name" value="ManC/GMP-like_b-helix"/>
</dbReference>
<evidence type="ECO:0000256" key="7">
    <source>
        <dbReference type="ARBA" id="ARBA00047343"/>
    </source>
</evidence>
<dbReference type="PANTHER" id="PTHR46390:SF1">
    <property type="entry name" value="MANNOSE-1-PHOSPHATE GUANYLYLTRANSFERASE"/>
    <property type="match status" value="1"/>
</dbReference>
<dbReference type="InterPro" id="IPR049577">
    <property type="entry name" value="GMPP_N"/>
</dbReference>
<dbReference type="InterPro" id="IPR051161">
    <property type="entry name" value="Mannose-6P_isomerase_type2"/>
</dbReference>
<dbReference type="FunFam" id="3.90.550.10:FF:000046">
    <property type="entry name" value="Mannose-1-phosphate guanylyltransferase (GDP)"/>
    <property type="match status" value="1"/>
</dbReference>
<evidence type="ECO:0000256" key="1">
    <source>
        <dbReference type="ARBA" id="ARBA00006115"/>
    </source>
</evidence>
<dbReference type="NCBIfam" id="TIGR01479">
    <property type="entry name" value="GMP_PMI"/>
    <property type="match status" value="1"/>
</dbReference>
<dbReference type="STRING" id="589865.DaAHT2_2373"/>
<dbReference type="HOGENOM" id="CLU_035527_0_1_7"/>
<dbReference type="InterPro" id="IPR005835">
    <property type="entry name" value="NTP_transferase_dom"/>
</dbReference>
<dbReference type="PANTHER" id="PTHR46390">
    <property type="entry name" value="MANNOSE-1-PHOSPHATE GUANYLYLTRANSFERASE"/>
    <property type="match status" value="1"/>
</dbReference>
<evidence type="ECO:0000256" key="6">
    <source>
        <dbReference type="ARBA" id="ARBA00023134"/>
    </source>
</evidence>
<dbReference type="SUPFAM" id="SSF53448">
    <property type="entry name" value="Nucleotide-diphospho-sugar transferases"/>
    <property type="match status" value="1"/>
</dbReference>
<evidence type="ECO:0000313" key="12">
    <source>
        <dbReference type="Proteomes" id="UP000001508"/>
    </source>
</evidence>
<organism evidence="11 12">
    <name type="scientific">Desulfurivibrio alkaliphilus (strain DSM 19089 / UNIQEM U267 / AHT2)</name>
    <dbReference type="NCBI Taxonomy" id="589865"/>
    <lineage>
        <taxon>Bacteria</taxon>
        <taxon>Pseudomonadati</taxon>
        <taxon>Thermodesulfobacteriota</taxon>
        <taxon>Desulfobulbia</taxon>
        <taxon>Desulfobulbales</taxon>
        <taxon>Desulfobulbaceae</taxon>
        <taxon>Desulfurivibrio</taxon>
    </lineage>
</organism>
<dbReference type="GO" id="GO:0016853">
    <property type="term" value="F:isomerase activity"/>
    <property type="evidence" value="ECO:0007669"/>
    <property type="project" value="UniProtKB-KW"/>
</dbReference>
<dbReference type="SUPFAM" id="SSF159283">
    <property type="entry name" value="Guanosine diphospho-D-mannose pyrophosphorylase/mannose-6-phosphate isomerase linker domain"/>
    <property type="match status" value="1"/>
</dbReference>
<sequence length="386" mass="41549">MVRGRGVIVPVVLAGGSGTRLWPLSRELCPKQLLSLDGRESMFQETLRRLERLGEVGRPVVVCTEPHRFLVAEQIRALGQAADIVLEPADRDTAPAVAIAALLAGGQDDDPLLLVLPSDHQISQLDAFLAAVKTGMVPAAAGNLVTFGICPEQPETGYGYIQPGQPGDSPAPAQSADAGAEGEYFTVRRFVEKPDAATARQYLAQGYLWNSGIFLFRASVLLAEVAAHAPEISARMLEAYRGRQRERDFIRLPEEPFTAAPTLSLDRAVMEHTGKAVVVPMACGWRDIGSWSALWDGGAADAQGNVLLGRVVSRDSRNCYARSTGRLLALLGVDDLVVVETADAVLVARREQAQEVRELVRELKKRGLEEAFRSVAAAEKAPPDAG</sequence>
<evidence type="ECO:0000256" key="2">
    <source>
        <dbReference type="ARBA" id="ARBA00012387"/>
    </source>
</evidence>
<feature type="domain" description="MannoseP isomerase/GMP-like beta-helix" evidence="10">
    <location>
        <begin position="309"/>
        <end position="363"/>
    </location>
</feature>
<reference evidence="12" key="1">
    <citation type="submission" date="2010-02" db="EMBL/GenBank/DDBJ databases">
        <title>Complete sequence of Desulfurivibrio alkaliphilus AHT2.</title>
        <authorList>
            <consortium name="US DOE Joint Genome Institute"/>
            <person name="Pitluck S."/>
            <person name="Chertkov O."/>
            <person name="Detter J.C."/>
            <person name="Han C."/>
            <person name="Tapia R."/>
            <person name="Larimer F."/>
            <person name="Land M."/>
            <person name="Hauser L."/>
            <person name="Kyrpides N."/>
            <person name="Mikhailova N."/>
            <person name="Sorokin D.Y."/>
            <person name="Muyzer G."/>
            <person name="Woyke T."/>
        </authorList>
    </citation>
    <scope>NUCLEOTIDE SEQUENCE [LARGE SCALE GENOMIC DNA]</scope>
    <source>
        <strain evidence="12">DSM 19089 / UNIQEM U267 / AHT2</strain>
    </source>
</reference>
<dbReference type="InterPro" id="IPR029044">
    <property type="entry name" value="Nucleotide-diphossugar_trans"/>
</dbReference>
<comment type="catalytic activity">
    <reaction evidence="7">
        <text>alpha-D-mannose 1-phosphate + GTP + H(+) = GDP-alpha-D-mannose + diphosphate</text>
        <dbReference type="Rhea" id="RHEA:15229"/>
        <dbReference type="ChEBI" id="CHEBI:15378"/>
        <dbReference type="ChEBI" id="CHEBI:33019"/>
        <dbReference type="ChEBI" id="CHEBI:37565"/>
        <dbReference type="ChEBI" id="CHEBI:57527"/>
        <dbReference type="ChEBI" id="CHEBI:58409"/>
        <dbReference type="EC" id="2.7.7.13"/>
    </reaction>
</comment>
<dbReference type="Pfam" id="PF22640">
    <property type="entry name" value="ManC_GMP_beta-helix"/>
    <property type="match status" value="1"/>
</dbReference>
<dbReference type="Gene3D" id="3.90.550.10">
    <property type="entry name" value="Spore Coat Polysaccharide Biosynthesis Protein SpsA, Chain A"/>
    <property type="match status" value="1"/>
</dbReference>